<gene>
    <name evidence="7" type="ORF">BDV98DRAFT_502866</name>
</gene>
<evidence type="ECO:0000313" key="8">
    <source>
        <dbReference type="Proteomes" id="UP000305067"/>
    </source>
</evidence>
<proteinExistence type="predicted"/>
<dbReference type="Gene3D" id="3.30.160.60">
    <property type="entry name" value="Classic Zinc Finger"/>
    <property type="match status" value="2"/>
</dbReference>
<dbReference type="FunFam" id="3.30.160.60:FF:000690">
    <property type="entry name" value="Zinc finger protein 354C"/>
    <property type="match status" value="1"/>
</dbReference>
<dbReference type="EMBL" id="ML178819">
    <property type="protein sequence ID" value="TFL04145.1"/>
    <property type="molecule type" value="Genomic_DNA"/>
</dbReference>
<dbReference type="InterPro" id="IPR036236">
    <property type="entry name" value="Znf_C2H2_sf"/>
</dbReference>
<evidence type="ECO:0000313" key="7">
    <source>
        <dbReference type="EMBL" id="TFL04145.1"/>
    </source>
</evidence>
<dbReference type="OrthoDB" id="6077919at2759"/>
<accession>A0A5C3QQ86</accession>
<evidence type="ECO:0000256" key="2">
    <source>
        <dbReference type="ARBA" id="ARBA00022737"/>
    </source>
</evidence>
<dbReference type="PANTHER" id="PTHR14003:SF20">
    <property type="entry name" value="FINGER DOMAIN PROTEIN, PUTATIVE (AFU_ORTHOLOGUE AFUA_4G10380)-RELATED"/>
    <property type="match status" value="1"/>
</dbReference>
<evidence type="ECO:0000256" key="4">
    <source>
        <dbReference type="ARBA" id="ARBA00022833"/>
    </source>
</evidence>
<feature type="non-terminal residue" evidence="7">
    <location>
        <position position="1"/>
    </location>
</feature>
<keyword evidence="4" id="KW-0862">Zinc</keyword>
<dbReference type="STRING" id="1884261.A0A5C3QQ86"/>
<dbReference type="InterPro" id="IPR013087">
    <property type="entry name" value="Znf_C2H2_type"/>
</dbReference>
<protein>
    <recommendedName>
        <fullName evidence="6">C2H2-type domain-containing protein</fullName>
    </recommendedName>
</protein>
<evidence type="ECO:0000256" key="5">
    <source>
        <dbReference type="PROSITE-ProRule" id="PRU00042"/>
    </source>
</evidence>
<evidence type="ECO:0000256" key="1">
    <source>
        <dbReference type="ARBA" id="ARBA00022723"/>
    </source>
</evidence>
<dbReference type="AlphaFoldDB" id="A0A5C3QQ86"/>
<dbReference type="SMART" id="SM00355">
    <property type="entry name" value="ZnF_C2H2"/>
    <property type="match status" value="2"/>
</dbReference>
<dbReference type="GO" id="GO:0005667">
    <property type="term" value="C:transcription regulator complex"/>
    <property type="evidence" value="ECO:0007669"/>
    <property type="project" value="TreeGrafter"/>
</dbReference>
<organism evidence="7 8">
    <name type="scientific">Pterulicium gracile</name>
    <dbReference type="NCBI Taxonomy" id="1884261"/>
    <lineage>
        <taxon>Eukaryota</taxon>
        <taxon>Fungi</taxon>
        <taxon>Dikarya</taxon>
        <taxon>Basidiomycota</taxon>
        <taxon>Agaricomycotina</taxon>
        <taxon>Agaricomycetes</taxon>
        <taxon>Agaricomycetidae</taxon>
        <taxon>Agaricales</taxon>
        <taxon>Pleurotineae</taxon>
        <taxon>Pterulaceae</taxon>
        <taxon>Pterulicium</taxon>
    </lineage>
</organism>
<feature type="domain" description="C2H2-type" evidence="6">
    <location>
        <begin position="40"/>
        <end position="64"/>
    </location>
</feature>
<dbReference type="GO" id="GO:0031519">
    <property type="term" value="C:PcG protein complex"/>
    <property type="evidence" value="ECO:0007669"/>
    <property type="project" value="TreeGrafter"/>
</dbReference>
<dbReference type="PROSITE" id="PS00028">
    <property type="entry name" value="ZINC_FINGER_C2H2_1"/>
    <property type="match status" value="2"/>
</dbReference>
<evidence type="ECO:0000256" key="3">
    <source>
        <dbReference type="ARBA" id="ARBA00022771"/>
    </source>
</evidence>
<dbReference type="GO" id="GO:0000981">
    <property type="term" value="F:DNA-binding transcription factor activity, RNA polymerase II-specific"/>
    <property type="evidence" value="ECO:0007669"/>
    <property type="project" value="TreeGrafter"/>
</dbReference>
<dbReference type="GO" id="GO:0008270">
    <property type="term" value="F:zinc ion binding"/>
    <property type="evidence" value="ECO:0007669"/>
    <property type="project" value="UniProtKB-KW"/>
</dbReference>
<dbReference type="Pfam" id="PF00096">
    <property type="entry name" value="zf-C2H2"/>
    <property type="match status" value="2"/>
</dbReference>
<reference evidence="7 8" key="1">
    <citation type="journal article" date="2019" name="Nat. Ecol. Evol.">
        <title>Megaphylogeny resolves global patterns of mushroom evolution.</title>
        <authorList>
            <person name="Varga T."/>
            <person name="Krizsan K."/>
            <person name="Foldi C."/>
            <person name="Dima B."/>
            <person name="Sanchez-Garcia M."/>
            <person name="Sanchez-Ramirez S."/>
            <person name="Szollosi G.J."/>
            <person name="Szarkandi J.G."/>
            <person name="Papp V."/>
            <person name="Albert L."/>
            <person name="Andreopoulos W."/>
            <person name="Angelini C."/>
            <person name="Antonin V."/>
            <person name="Barry K.W."/>
            <person name="Bougher N.L."/>
            <person name="Buchanan P."/>
            <person name="Buyck B."/>
            <person name="Bense V."/>
            <person name="Catcheside P."/>
            <person name="Chovatia M."/>
            <person name="Cooper J."/>
            <person name="Damon W."/>
            <person name="Desjardin D."/>
            <person name="Finy P."/>
            <person name="Geml J."/>
            <person name="Haridas S."/>
            <person name="Hughes K."/>
            <person name="Justo A."/>
            <person name="Karasinski D."/>
            <person name="Kautmanova I."/>
            <person name="Kiss B."/>
            <person name="Kocsube S."/>
            <person name="Kotiranta H."/>
            <person name="LaButti K.M."/>
            <person name="Lechner B.E."/>
            <person name="Liimatainen K."/>
            <person name="Lipzen A."/>
            <person name="Lukacs Z."/>
            <person name="Mihaltcheva S."/>
            <person name="Morgado L.N."/>
            <person name="Niskanen T."/>
            <person name="Noordeloos M.E."/>
            <person name="Ohm R.A."/>
            <person name="Ortiz-Santana B."/>
            <person name="Ovrebo C."/>
            <person name="Racz N."/>
            <person name="Riley R."/>
            <person name="Savchenko A."/>
            <person name="Shiryaev A."/>
            <person name="Soop K."/>
            <person name="Spirin V."/>
            <person name="Szebenyi C."/>
            <person name="Tomsovsky M."/>
            <person name="Tulloss R.E."/>
            <person name="Uehling J."/>
            <person name="Grigoriev I.V."/>
            <person name="Vagvolgyi C."/>
            <person name="Papp T."/>
            <person name="Martin F.M."/>
            <person name="Miettinen O."/>
            <person name="Hibbett D.S."/>
            <person name="Nagy L.G."/>
        </authorList>
    </citation>
    <scope>NUCLEOTIDE SEQUENCE [LARGE SCALE GENOMIC DNA]</scope>
    <source>
        <strain evidence="7 8">CBS 309.79</strain>
    </source>
</reference>
<dbReference type="PANTHER" id="PTHR14003">
    <property type="entry name" value="TRANSCRIPTIONAL REPRESSOR PROTEIN YY"/>
    <property type="match status" value="1"/>
</dbReference>
<keyword evidence="3 5" id="KW-0863">Zinc-finger</keyword>
<keyword evidence="1" id="KW-0479">Metal-binding</keyword>
<dbReference type="SUPFAM" id="SSF57667">
    <property type="entry name" value="beta-beta-alpha zinc fingers"/>
    <property type="match status" value="1"/>
</dbReference>
<dbReference type="PROSITE" id="PS50157">
    <property type="entry name" value="ZINC_FINGER_C2H2_2"/>
    <property type="match status" value="2"/>
</dbReference>
<dbReference type="GO" id="GO:0000785">
    <property type="term" value="C:chromatin"/>
    <property type="evidence" value="ECO:0007669"/>
    <property type="project" value="TreeGrafter"/>
</dbReference>
<keyword evidence="2" id="KW-0677">Repeat</keyword>
<dbReference type="Proteomes" id="UP000305067">
    <property type="component" value="Unassembled WGS sequence"/>
</dbReference>
<sequence>PQAVPSNTAARYICPVCQKGFKHPSGLRIHSTSHTGEKPYTCPEEGCGRSFSVRSNLRRHFSLHYPNLDTSLGNGEDDG</sequence>
<keyword evidence="8" id="KW-1185">Reference proteome</keyword>
<feature type="domain" description="C2H2-type" evidence="6">
    <location>
        <begin position="12"/>
        <end position="39"/>
    </location>
</feature>
<name>A0A5C3QQ86_9AGAR</name>
<dbReference type="GO" id="GO:0000978">
    <property type="term" value="F:RNA polymerase II cis-regulatory region sequence-specific DNA binding"/>
    <property type="evidence" value="ECO:0007669"/>
    <property type="project" value="TreeGrafter"/>
</dbReference>
<evidence type="ECO:0000259" key="6">
    <source>
        <dbReference type="PROSITE" id="PS50157"/>
    </source>
</evidence>